<feature type="compositionally biased region" description="Polar residues" evidence="3">
    <location>
        <begin position="182"/>
        <end position="192"/>
    </location>
</feature>
<gene>
    <name evidence="4" type="ORF">V6N11_049354</name>
</gene>
<evidence type="ECO:0000256" key="2">
    <source>
        <dbReference type="ARBA" id="ARBA00024341"/>
    </source>
</evidence>
<dbReference type="PANTHER" id="PTHR32295:SF33">
    <property type="entry name" value="PROTEIN IQ-DOMAIN 21"/>
    <property type="match status" value="1"/>
</dbReference>
<evidence type="ECO:0000256" key="3">
    <source>
        <dbReference type="SAM" id="MobiDB-lite"/>
    </source>
</evidence>
<feature type="compositionally biased region" description="Polar residues" evidence="3">
    <location>
        <begin position="22"/>
        <end position="35"/>
    </location>
</feature>
<dbReference type="EMBL" id="JBBPBN010000088">
    <property type="protein sequence ID" value="KAK8981862.1"/>
    <property type="molecule type" value="Genomic_DNA"/>
</dbReference>
<sequence>MESASKKHDAVMRRERALAYAYNSQQQQLPKQSHPNGKDVGHHLNDHEKAQWGWNWLEDWMSSQPYHPRQVGLPEGSYMTLPTTTATTTVTENMSEKTVAMDVVTAINSSSYLTQQQPQSGSSNVLSYMSPTQSAKAKVRSQGPVKQQSGPYVPQWNPSTKKSPGCDSSSSGGGTTVYQAPRSPSSKSNGAQVPSRRLGGCSPDAGEGWRLTVGSMGGEMISVHIVFQKCHYNV</sequence>
<evidence type="ECO:0008006" key="6">
    <source>
        <dbReference type="Google" id="ProtNLM"/>
    </source>
</evidence>
<evidence type="ECO:0000313" key="5">
    <source>
        <dbReference type="Proteomes" id="UP001396334"/>
    </source>
</evidence>
<feature type="compositionally biased region" description="Low complexity" evidence="3">
    <location>
        <begin position="159"/>
        <end position="170"/>
    </location>
</feature>
<feature type="region of interest" description="Disordered" evidence="3">
    <location>
        <begin position="21"/>
        <end position="40"/>
    </location>
</feature>
<proteinExistence type="inferred from homology"/>
<accession>A0ABR2P0C0</accession>
<name>A0ABR2P0C0_9ROSI</name>
<evidence type="ECO:0000313" key="4">
    <source>
        <dbReference type="EMBL" id="KAK8981862.1"/>
    </source>
</evidence>
<feature type="compositionally biased region" description="Polar residues" evidence="3">
    <location>
        <begin position="114"/>
        <end position="135"/>
    </location>
</feature>
<comment type="similarity">
    <text evidence="2">Belongs to the IQD family.</text>
</comment>
<feature type="region of interest" description="Disordered" evidence="3">
    <location>
        <begin position="114"/>
        <end position="206"/>
    </location>
</feature>
<organism evidence="4 5">
    <name type="scientific">Hibiscus sabdariffa</name>
    <name type="common">roselle</name>
    <dbReference type="NCBI Taxonomy" id="183260"/>
    <lineage>
        <taxon>Eukaryota</taxon>
        <taxon>Viridiplantae</taxon>
        <taxon>Streptophyta</taxon>
        <taxon>Embryophyta</taxon>
        <taxon>Tracheophyta</taxon>
        <taxon>Spermatophyta</taxon>
        <taxon>Magnoliopsida</taxon>
        <taxon>eudicotyledons</taxon>
        <taxon>Gunneridae</taxon>
        <taxon>Pentapetalae</taxon>
        <taxon>rosids</taxon>
        <taxon>malvids</taxon>
        <taxon>Malvales</taxon>
        <taxon>Malvaceae</taxon>
        <taxon>Malvoideae</taxon>
        <taxon>Hibiscus</taxon>
    </lineage>
</organism>
<reference evidence="4 5" key="1">
    <citation type="journal article" date="2024" name="G3 (Bethesda)">
        <title>Genome assembly of Hibiscus sabdariffa L. provides insights into metabolisms of medicinal natural products.</title>
        <authorList>
            <person name="Kim T."/>
        </authorList>
    </citation>
    <scope>NUCLEOTIDE SEQUENCE [LARGE SCALE GENOMIC DNA]</scope>
    <source>
        <strain evidence="4">TK-2024</strain>
        <tissue evidence="4">Old leaves</tissue>
    </source>
</reference>
<evidence type="ECO:0000256" key="1">
    <source>
        <dbReference type="ARBA" id="ARBA00022860"/>
    </source>
</evidence>
<dbReference type="PANTHER" id="PTHR32295">
    <property type="entry name" value="IQ-DOMAIN 5-RELATED"/>
    <property type="match status" value="1"/>
</dbReference>
<protein>
    <recommendedName>
        <fullName evidence="6">DUF4005 domain-containing protein</fullName>
    </recommendedName>
</protein>
<keyword evidence="1" id="KW-0112">Calmodulin-binding</keyword>
<comment type="caution">
    <text evidence="4">The sequence shown here is derived from an EMBL/GenBank/DDBJ whole genome shotgun (WGS) entry which is preliminary data.</text>
</comment>
<dbReference type="Proteomes" id="UP001396334">
    <property type="component" value="Unassembled WGS sequence"/>
</dbReference>
<keyword evidence="5" id="KW-1185">Reference proteome</keyword>